<keyword evidence="3" id="KW-1185">Reference proteome</keyword>
<name>A0ABQ2F447_9MICO</name>
<reference evidence="3" key="1">
    <citation type="journal article" date="2019" name="Int. J. Syst. Evol. Microbiol.">
        <title>The Global Catalogue of Microorganisms (GCM) 10K type strain sequencing project: providing services to taxonomists for standard genome sequencing and annotation.</title>
        <authorList>
            <consortium name="The Broad Institute Genomics Platform"/>
            <consortium name="The Broad Institute Genome Sequencing Center for Infectious Disease"/>
            <person name="Wu L."/>
            <person name="Ma J."/>
        </authorList>
    </citation>
    <scope>NUCLEOTIDE SEQUENCE [LARGE SCALE GENOMIC DNA]</scope>
    <source>
        <strain evidence="3">CGMCC 1.5362</strain>
    </source>
</reference>
<dbReference type="EMBL" id="BMLB01000001">
    <property type="protein sequence ID" value="GGK60191.1"/>
    <property type="molecule type" value="Genomic_DNA"/>
</dbReference>
<dbReference type="Pfam" id="PF23343">
    <property type="entry name" value="REP_ORF2-G2P"/>
    <property type="match status" value="1"/>
</dbReference>
<evidence type="ECO:0000313" key="2">
    <source>
        <dbReference type="EMBL" id="GGK60191.1"/>
    </source>
</evidence>
<accession>A0ABQ2F447</accession>
<organism evidence="2 3">
    <name type="scientific">Ornithinimicrobium pekingense</name>
    <dbReference type="NCBI Taxonomy" id="384677"/>
    <lineage>
        <taxon>Bacteria</taxon>
        <taxon>Bacillati</taxon>
        <taxon>Actinomycetota</taxon>
        <taxon>Actinomycetes</taxon>
        <taxon>Micrococcales</taxon>
        <taxon>Ornithinimicrobiaceae</taxon>
        <taxon>Ornithinimicrobium</taxon>
    </lineage>
</organism>
<proteinExistence type="predicted"/>
<dbReference type="Proteomes" id="UP000662111">
    <property type="component" value="Unassembled WGS sequence"/>
</dbReference>
<comment type="caution">
    <text evidence="2">The sequence shown here is derived from an EMBL/GenBank/DDBJ whole genome shotgun (WGS) entry which is preliminary data.</text>
</comment>
<gene>
    <name evidence="2" type="ORF">GCM10011509_05610</name>
</gene>
<protein>
    <recommendedName>
        <fullName evidence="1">Replication-associated protein ORF2/G2P domain-containing protein</fullName>
    </recommendedName>
</protein>
<evidence type="ECO:0000259" key="1">
    <source>
        <dbReference type="Pfam" id="PF23343"/>
    </source>
</evidence>
<dbReference type="InterPro" id="IPR056906">
    <property type="entry name" value="ORF2/G2P_dom"/>
</dbReference>
<feature type="domain" description="Replication-associated protein ORF2/G2P" evidence="1">
    <location>
        <begin position="27"/>
        <end position="134"/>
    </location>
</feature>
<sequence>MRSGQEAVKRARRLLRQYCAANSITRLGTLTYGPPRCSDPVLLREHVASFFRDLRAGLGGDPFPYVWVPELHKDGVHLHVHFGVGRFIPRGKIEEAWGRGWVHIKRVSDMPVGSTTREEARRAAGYMSKYVSKSFDGVQGKGLHRYEVAQGFQPEKVRLVGDSRAEVLSKACDVMRAHPTDVWLSEDVEDWEAPPAVWAAWA</sequence>
<evidence type="ECO:0000313" key="3">
    <source>
        <dbReference type="Proteomes" id="UP000662111"/>
    </source>
</evidence>